<gene>
    <name evidence="5" type="ORF">LCGC14_2467500</name>
</gene>
<evidence type="ECO:0008006" key="6">
    <source>
        <dbReference type="Google" id="ProtNLM"/>
    </source>
</evidence>
<feature type="non-terminal residue" evidence="5">
    <location>
        <position position="1"/>
    </location>
</feature>
<organism evidence="5">
    <name type="scientific">marine sediment metagenome</name>
    <dbReference type="NCBI Taxonomy" id="412755"/>
    <lineage>
        <taxon>unclassified sequences</taxon>
        <taxon>metagenomes</taxon>
        <taxon>ecological metagenomes</taxon>
    </lineage>
</organism>
<dbReference type="Pfam" id="PF01408">
    <property type="entry name" value="GFO_IDH_MocA"/>
    <property type="match status" value="1"/>
</dbReference>
<dbReference type="InterPro" id="IPR036291">
    <property type="entry name" value="NAD(P)-bd_dom_sf"/>
</dbReference>
<dbReference type="InterPro" id="IPR000683">
    <property type="entry name" value="Gfo/Idh/MocA-like_OxRdtase_N"/>
</dbReference>
<dbReference type="Gene3D" id="3.30.360.10">
    <property type="entry name" value="Dihydrodipicolinate Reductase, domain 2"/>
    <property type="match status" value="1"/>
</dbReference>
<evidence type="ECO:0000259" key="4">
    <source>
        <dbReference type="Pfam" id="PF02894"/>
    </source>
</evidence>
<dbReference type="EMBL" id="LAZR01038561">
    <property type="protein sequence ID" value="KKL19236.1"/>
    <property type="molecule type" value="Genomic_DNA"/>
</dbReference>
<dbReference type="GO" id="GO:0016491">
    <property type="term" value="F:oxidoreductase activity"/>
    <property type="evidence" value="ECO:0007669"/>
    <property type="project" value="UniProtKB-KW"/>
</dbReference>
<evidence type="ECO:0000313" key="5">
    <source>
        <dbReference type="EMBL" id="KKL19236.1"/>
    </source>
</evidence>
<comment type="caution">
    <text evidence="5">The sequence shown here is derived from an EMBL/GenBank/DDBJ whole genome shotgun (WGS) entry which is preliminary data.</text>
</comment>
<reference evidence="5" key="1">
    <citation type="journal article" date="2015" name="Nature">
        <title>Complex archaea that bridge the gap between prokaryotes and eukaryotes.</title>
        <authorList>
            <person name="Spang A."/>
            <person name="Saw J.H."/>
            <person name="Jorgensen S.L."/>
            <person name="Zaremba-Niedzwiedzka K."/>
            <person name="Martijn J."/>
            <person name="Lind A.E."/>
            <person name="van Eijk R."/>
            <person name="Schleper C."/>
            <person name="Guy L."/>
            <person name="Ettema T.J."/>
        </authorList>
    </citation>
    <scope>NUCLEOTIDE SEQUENCE</scope>
</reference>
<dbReference type="InterPro" id="IPR004104">
    <property type="entry name" value="Gfo/Idh/MocA-like_OxRdtase_C"/>
</dbReference>
<feature type="domain" description="Gfo/Idh/MocA-like oxidoreductase C-terminal" evidence="4">
    <location>
        <begin position="183"/>
        <end position="394"/>
    </location>
</feature>
<evidence type="ECO:0000256" key="1">
    <source>
        <dbReference type="ARBA" id="ARBA00010928"/>
    </source>
</evidence>
<dbReference type="PANTHER" id="PTHR43708:SF5">
    <property type="entry name" value="CONSERVED EXPRESSED OXIDOREDUCTASE (EUROFUNG)-RELATED"/>
    <property type="match status" value="1"/>
</dbReference>
<dbReference type="GO" id="GO:0000166">
    <property type="term" value="F:nucleotide binding"/>
    <property type="evidence" value="ECO:0007669"/>
    <property type="project" value="InterPro"/>
</dbReference>
<proteinExistence type="inferred from homology"/>
<dbReference type="InterPro" id="IPR051317">
    <property type="entry name" value="Gfo/Idh/MocA_oxidoreduct"/>
</dbReference>
<name>A0A0F9DNI3_9ZZZZ</name>
<dbReference type="Pfam" id="PF02894">
    <property type="entry name" value="GFO_IDH_MocA_C"/>
    <property type="match status" value="1"/>
</dbReference>
<dbReference type="Gene3D" id="3.40.50.720">
    <property type="entry name" value="NAD(P)-binding Rossmann-like Domain"/>
    <property type="match status" value="1"/>
</dbReference>
<sequence>VVAREKFVEKEKPSTKRRVAEEARAFLAGEPIPEAEKVKKEIKRPRTIFMTKTGVGLASFGLSGQVFHGPLIKVNPSFKIRTILERSRNISEKHFPDARIVRTFKELTEDNNIDLIIVNTPDPYHYEMTLEALLAGKSVIVEKPFVQDSRKGRELIDLANKKGLLLSVFQNRRWDGDFLTIQKIIEEERLGRLVEYEAHFDRFRNHIQENSWKETPGSGSILYNLGSHLIDQTMVLFGKPDNVFADIRSMRTDSSVDDAFTILMAYTGVKVTLKASYLVKEAGPRFYLHGTHGSYLKHGIDPQEDALKAGELPGGEDWGKEKESEWGQMNTEVRGNPFNEKYETIPGRYTAYYEDIARALKEGTPPLVTAEQANLVIRVIEAAKESNKTGKRIPV</sequence>
<comment type="similarity">
    <text evidence="1">Belongs to the Gfo/Idh/MocA family.</text>
</comment>
<dbReference type="AlphaFoldDB" id="A0A0F9DNI3"/>
<feature type="domain" description="Gfo/Idh/MocA-like oxidoreductase N-terminal" evidence="3">
    <location>
        <begin position="60"/>
        <end position="168"/>
    </location>
</feature>
<dbReference type="PANTHER" id="PTHR43708">
    <property type="entry name" value="CONSERVED EXPRESSED OXIDOREDUCTASE (EUROFUNG)"/>
    <property type="match status" value="1"/>
</dbReference>
<protein>
    <recommendedName>
        <fullName evidence="6">Oxidoreductase</fullName>
    </recommendedName>
</protein>
<accession>A0A0F9DNI3</accession>
<evidence type="ECO:0000259" key="3">
    <source>
        <dbReference type="Pfam" id="PF01408"/>
    </source>
</evidence>
<dbReference type="SUPFAM" id="SSF51735">
    <property type="entry name" value="NAD(P)-binding Rossmann-fold domains"/>
    <property type="match status" value="1"/>
</dbReference>
<evidence type="ECO:0000256" key="2">
    <source>
        <dbReference type="ARBA" id="ARBA00023002"/>
    </source>
</evidence>
<keyword evidence="2" id="KW-0560">Oxidoreductase</keyword>